<dbReference type="AlphaFoldDB" id="A0A1A8RTB9"/>
<keyword evidence="1" id="KW-0675">Receptor</keyword>
<reference evidence="1" key="1">
    <citation type="submission" date="2016-05" db="EMBL/GenBank/DDBJ databases">
        <authorList>
            <person name="Lavstsen T."/>
            <person name="Jespersen J.S."/>
        </authorList>
    </citation>
    <scope>NUCLEOTIDE SEQUENCE</scope>
    <source>
        <tissue evidence="1">Brain</tissue>
    </source>
</reference>
<dbReference type="EMBL" id="HAEI01009969">
    <property type="protein sequence ID" value="SBS09276.1"/>
    <property type="molecule type" value="Transcribed_RNA"/>
</dbReference>
<protein>
    <submittedName>
        <fullName evidence="1">TNF receptor-associated factor 7</fullName>
    </submittedName>
</protein>
<reference evidence="1" key="2">
    <citation type="submission" date="2016-06" db="EMBL/GenBank/DDBJ databases">
        <title>The genome of a short-lived fish provides insights into sex chromosome evolution and the genetic control of aging.</title>
        <authorList>
            <person name="Reichwald K."/>
            <person name="Felder M."/>
            <person name="Petzold A."/>
            <person name="Koch P."/>
            <person name="Groth M."/>
            <person name="Platzer M."/>
        </authorList>
    </citation>
    <scope>NUCLEOTIDE SEQUENCE</scope>
    <source>
        <tissue evidence="1">Brain</tissue>
    </source>
</reference>
<sequence>RLPQGHQGRASTLILTPPPLSDIITLTGSPAQISSLG</sequence>
<evidence type="ECO:0000313" key="1">
    <source>
        <dbReference type="EMBL" id="SBS09276.1"/>
    </source>
</evidence>
<proteinExistence type="predicted"/>
<accession>A0A1A8RTB9</accession>
<name>A0A1A8RTB9_9TELE</name>
<organism evidence="1">
    <name type="scientific">Nothobranchius rachovii</name>
    <name type="common">bluefin notho</name>
    <dbReference type="NCBI Taxonomy" id="451742"/>
    <lineage>
        <taxon>Eukaryota</taxon>
        <taxon>Metazoa</taxon>
        <taxon>Chordata</taxon>
        <taxon>Craniata</taxon>
        <taxon>Vertebrata</taxon>
        <taxon>Euteleostomi</taxon>
        <taxon>Actinopterygii</taxon>
        <taxon>Neopterygii</taxon>
        <taxon>Teleostei</taxon>
        <taxon>Neoteleostei</taxon>
        <taxon>Acanthomorphata</taxon>
        <taxon>Ovalentaria</taxon>
        <taxon>Atherinomorphae</taxon>
        <taxon>Cyprinodontiformes</taxon>
        <taxon>Nothobranchiidae</taxon>
        <taxon>Nothobranchius</taxon>
    </lineage>
</organism>
<gene>
    <name evidence="1" type="primary">TRAF7</name>
</gene>
<feature type="non-terminal residue" evidence="1">
    <location>
        <position position="1"/>
    </location>
</feature>